<gene>
    <name evidence="1" type="ORF">M9H77_26155</name>
</gene>
<name>A0ACC0ABL3_CATRO</name>
<organism evidence="1 2">
    <name type="scientific">Catharanthus roseus</name>
    <name type="common">Madagascar periwinkle</name>
    <name type="synonym">Vinca rosea</name>
    <dbReference type="NCBI Taxonomy" id="4058"/>
    <lineage>
        <taxon>Eukaryota</taxon>
        <taxon>Viridiplantae</taxon>
        <taxon>Streptophyta</taxon>
        <taxon>Embryophyta</taxon>
        <taxon>Tracheophyta</taxon>
        <taxon>Spermatophyta</taxon>
        <taxon>Magnoliopsida</taxon>
        <taxon>eudicotyledons</taxon>
        <taxon>Gunneridae</taxon>
        <taxon>Pentapetalae</taxon>
        <taxon>asterids</taxon>
        <taxon>lamiids</taxon>
        <taxon>Gentianales</taxon>
        <taxon>Apocynaceae</taxon>
        <taxon>Rauvolfioideae</taxon>
        <taxon>Vinceae</taxon>
        <taxon>Catharanthinae</taxon>
        <taxon>Catharanthus</taxon>
    </lineage>
</organism>
<proteinExistence type="predicted"/>
<comment type="caution">
    <text evidence="1">The sequence shown here is derived from an EMBL/GenBank/DDBJ whole genome shotgun (WGS) entry which is preliminary data.</text>
</comment>
<evidence type="ECO:0000313" key="1">
    <source>
        <dbReference type="EMBL" id="KAI5657362.1"/>
    </source>
</evidence>
<dbReference type="Proteomes" id="UP001060085">
    <property type="component" value="Linkage Group LG06"/>
</dbReference>
<keyword evidence="2" id="KW-1185">Reference proteome</keyword>
<evidence type="ECO:0000313" key="2">
    <source>
        <dbReference type="Proteomes" id="UP001060085"/>
    </source>
</evidence>
<sequence length="787" mass="87610">MEKKQLNFNAPLLSVRKSGPLFGSSDKVNKKMLEKSPPTSQHSLAIKNSEWELGEVTKPAAVPFLWEKIPGRPKGEGDGQIETPKRSSSAPRLPPGRVTDVRRYSGERPIDQNTYNKSQWRNSGERSVDQTTYKSQWRKSGERPIDQNFYRPQSEEVYPPTDHAALLESLRESIYANGESDVESMYDAYSDTPDTLSPAESLSLNCSISGLSGSEFPDVKPSGTFHVDQQTRDFMISRFLPAAKAMVIETPQYVPRKQSVSAEQMKLSLVVELKKQVKKVTTDEKKPLLDQHKSNLVLSNTRYVEDVKSEADDDKDDNHGNDRVNEHGKRLGKAWGFFPRLCVKKSLCLLNPLPALKSSKSQVPKSPGIDVSRLTRKAYSGPLDKPTWDSSHQKRFHSGVLPRELNRIETRASETNQLSYSSASYKAGGLSPCGPFRSGGISPYRNSRPQSPFSKGTSFLGMPKEVESLSRSQSPFKGTSFLGMPKEVESHSRSQSPVRKGTSFLDMPKEDKSLTRRQSPFDKGSSFFGTPKVVANLTSQKCSSNNKGCNCLDAPPACAHKEETVSLSNVAEKTLYIDSVNSVKPVKNLAPSEIAKLGNSSYKNLETLPRNRRKEYLPANANSSFLEAASLDKINRRTKAELKSSVLEDTLSSSSACSSKFRGIADGYEDSKIYQSVNQEMKLDSINHQPEAQADPSVDTLQSPHPPPLPKSPSESWLWRTVPSVHLHNPFSLLQRGNHYHSKKTGQKASTNGTKWETIVKTSNVHHDLGRYSEELSPHIADKQDRR</sequence>
<accession>A0ACC0ABL3</accession>
<protein>
    <submittedName>
        <fullName evidence="1">Uncharacterized protein</fullName>
    </submittedName>
</protein>
<reference evidence="2" key="1">
    <citation type="journal article" date="2023" name="Nat. Plants">
        <title>Single-cell RNA sequencing provides a high-resolution roadmap for understanding the multicellular compartmentation of specialized metabolism.</title>
        <authorList>
            <person name="Sun S."/>
            <person name="Shen X."/>
            <person name="Li Y."/>
            <person name="Li Y."/>
            <person name="Wang S."/>
            <person name="Li R."/>
            <person name="Zhang H."/>
            <person name="Shen G."/>
            <person name="Guo B."/>
            <person name="Wei J."/>
            <person name="Xu J."/>
            <person name="St-Pierre B."/>
            <person name="Chen S."/>
            <person name="Sun C."/>
        </authorList>
    </citation>
    <scope>NUCLEOTIDE SEQUENCE [LARGE SCALE GENOMIC DNA]</scope>
</reference>
<dbReference type="EMBL" id="CM044706">
    <property type="protein sequence ID" value="KAI5657362.1"/>
    <property type="molecule type" value="Genomic_DNA"/>
</dbReference>